<dbReference type="HOGENOM" id="CLU_1723274_0_0_1"/>
<sequence length="152" mass="16637">MNPQPTIRRLSLTGSKYQSKPILRWIWLLMATGTVVTMLHFTSKTSHQHAPVSSVANQRAGQPLESPLPSDFEDTLKLITDHFKVHGHIGSSIKLIKRSPQGPATITENPDATTVNVTKGNAPLVIYVEDAKDSTTHVVTIVSVLIAPLQKK</sequence>
<dbReference type="AlphaFoldDB" id="E3KIW2"/>
<keyword evidence="1" id="KW-0812">Transmembrane</keyword>
<keyword evidence="3" id="KW-1185">Reference proteome</keyword>
<organism evidence="2 3">
    <name type="scientific">Puccinia graminis f. sp. tritici (strain CRL 75-36-700-3 / race SCCL)</name>
    <name type="common">Black stem rust fungus</name>
    <dbReference type="NCBI Taxonomy" id="418459"/>
    <lineage>
        <taxon>Eukaryota</taxon>
        <taxon>Fungi</taxon>
        <taxon>Dikarya</taxon>
        <taxon>Basidiomycota</taxon>
        <taxon>Pucciniomycotina</taxon>
        <taxon>Pucciniomycetes</taxon>
        <taxon>Pucciniales</taxon>
        <taxon>Pucciniaceae</taxon>
        <taxon>Puccinia</taxon>
    </lineage>
</organism>
<dbReference type="OrthoDB" id="2496254at2759"/>
<dbReference type="EMBL" id="DS178289">
    <property type="protein sequence ID" value="EFP84237.2"/>
    <property type="molecule type" value="Genomic_DNA"/>
</dbReference>
<evidence type="ECO:0000313" key="3">
    <source>
        <dbReference type="Proteomes" id="UP000008783"/>
    </source>
</evidence>
<gene>
    <name evidence="2" type="ORF">PGTG_10615</name>
</gene>
<dbReference type="Proteomes" id="UP000008783">
    <property type="component" value="Unassembled WGS sequence"/>
</dbReference>
<protein>
    <submittedName>
        <fullName evidence="2">Uncharacterized protein</fullName>
    </submittedName>
</protein>
<evidence type="ECO:0000256" key="1">
    <source>
        <dbReference type="SAM" id="Phobius"/>
    </source>
</evidence>
<keyword evidence="1" id="KW-1133">Transmembrane helix</keyword>
<dbReference type="GeneID" id="10545498"/>
<dbReference type="VEuPathDB" id="FungiDB:PGTG_10615"/>
<proteinExistence type="predicted"/>
<accession>E3KIW2</accession>
<keyword evidence="1" id="KW-0472">Membrane</keyword>
<reference evidence="3" key="2">
    <citation type="journal article" date="2011" name="Proc. Natl. Acad. Sci. U.S.A.">
        <title>Obligate biotrophy features unraveled by the genomic analysis of rust fungi.</title>
        <authorList>
            <person name="Duplessis S."/>
            <person name="Cuomo C.A."/>
            <person name="Lin Y.-C."/>
            <person name="Aerts A."/>
            <person name="Tisserant E."/>
            <person name="Veneault-Fourrey C."/>
            <person name="Joly D.L."/>
            <person name="Hacquard S."/>
            <person name="Amselem J."/>
            <person name="Cantarel B.L."/>
            <person name="Chiu R."/>
            <person name="Coutinho P.M."/>
            <person name="Feau N."/>
            <person name="Field M."/>
            <person name="Frey P."/>
            <person name="Gelhaye E."/>
            <person name="Goldberg J."/>
            <person name="Grabherr M.G."/>
            <person name="Kodira C.D."/>
            <person name="Kohler A."/>
            <person name="Kuees U."/>
            <person name="Lindquist E.A."/>
            <person name="Lucas S.M."/>
            <person name="Mago R."/>
            <person name="Mauceli E."/>
            <person name="Morin E."/>
            <person name="Murat C."/>
            <person name="Pangilinan J.L."/>
            <person name="Park R."/>
            <person name="Pearson M."/>
            <person name="Quesneville H."/>
            <person name="Rouhier N."/>
            <person name="Sakthikumar S."/>
            <person name="Salamov A.A."/>
            <person name="Schmutz J."/>
            <person name="Selles B."/>
            <person name="Shapiro H."/>
            <person name="Tanguay P."/>
            <person name="Tuskan G.A."/>
            <person name="Henrissat B."/>
            <person name="Van de Peer Y."/>
            <person name="Rouze P."/>
            <person name="Ellis J.G."/>
            <person name="Dodds P.N."/>
            <person name="Schein J.E."/>
            <person name="Zhong S."/>
            <person name="Hamelin R.C."/>
            <person name="Grigoriev I.V."/>
            <person name="Szabo L.J."/>
            <person name="Martin F."/>
        </authorList>
    </citation>
    <scope>NUCLEOTIDE SEQUENCE [LARGE SCALE GENOMIC DNA]</scope>
    <source>
        <strain evidence="3">CRL 75-36-700-3 / race SCCL</strain>
    </source>
</reference>
<dbReference type="InParanoid" id="E3KIW2"/>
<feature type="transmembrane region" description="Helical" evidence="1">
    <location>
        <begin position="21"/>
        <end position="41"/>
    </location>
</feature>
<dbReference type="RefSeq" id="XP_003328656.2">
    <property type="nucleotide sequence ID" value="XM_003328608.2"/>
</dbReference>
<reference key="1">
    <citation type="submission" date="2007-01" db="EMBL/GenBank/DDBJ databases">
        <title>The Genome Sequence of Puccinia graminis f. sp. tritici Strain CRL 75-36-700-3.</title>
        <authorList>
            <consortium name="The Broad Institute Genome Sequencing Platform"/>
            <person name="Birren B."/>
            <person name="Lander E."/>
            <person name="Galagan J."/>
            <person name="Nusbaum C."/>
            <person name="Devon K."/>
            <person name="Cuomo C."/>
            <person name="Jaffe D."/>
            <person name="Butler J."/>
            <person name="Alvarez P."/>
            <person name="Gnerre S."/>
            <person name="Grabherr M."/>
            <person name="Mauceli E."/>
            <person name="Brockman W."/>
            <person name="Young S."/>
            <person name="LaButti K."/>
            <person name="Sykes S."/>
            <person name="DeCaprio D."/>
            <person name="Crawford M."/>
            <person name="Koehrsen M."/>
            <person name="Engels R."/>
            <person name="Montgomery P."/>
            <person name="Pearson M."/>
            <person name="Howarth C."/>
            <person name="Larson L."/>
            <person name="White J."/>
            <person name="Zeng Q."/>
            <person name="Kodira C."/>
            <person name="Yandava C."/>
            <person name="Alvarado L."/>
            <person name="O'Leary S."/>
            <person name="Szabo L."/>
            <person name="Dean R."/>
            <person name="Schein J."/>
        </authorList>
    </citation>
    <scope>NUCLEOTIDE SEQUENCE</scope>
    <source>
        <strain>CRL 75-36-700-3</strain>
    </source>
</reference>
<dbReference type="KEGG" id="pgr:PGTG_10615"/>
<evidence type="ECO:0000313" key="2">
    <source>
        <dbReference type="EMBL" id="EFP84237.2"/>
    </source>
</evidence>
<name>E3KIW2_PUCGT</name>